<feature type="region of interest" description="Disordered" evidence="22">
    <location>
        <begin position="1702"/>
        <end position="1722"/>
    </location>
</feature>
<feature type="transmembrane region" description="Helical" evidence="23">
    <location>
        <begin position="434"/>
        <end position="452"/>
    </location>
</feature>
<proteinExistence type="inferred from homology"/>
<dbReference type="PRINTS" id="PR01630">
    <property type="entry name" value="LVDCCALPHA1"/>
</dbReference>
<comment type="catalytic activity">
    <reaction evidence="17">
        <text>Ca(2+)(in) = Ca(2+)(out)</text>
        <dbReference type="Rhea" id="RHEA:29671"/>
        <dbReference type="ChEBI" id="CHEBI:29108"/>
    </reaction>
</comment>
<comment type="subcellular location">
    <subcellularLocation>
        <location evidence="1 21">Membrane</location>
        <topology evidence="1 21">Multi-pass membrane protein</topology>
    </subcellularLocation>
</comment>
<evidence type="ECO:0000256" key="9">
    <source>
        <dbReference type="ARBA" id="ARBA00022737"/>
    </source>
</evidence>
<dbReference type="Pfam" id="PF16885">
    <property type="entry name" value="CAC1F_C"/>
    <property type="match status" value="1"/>
</dbReference>
<feature type="transmembrane region" description="Helical" evidence="23">
    <location>
        <begin position="73"/>
        <end position="92"/>
    </location>
</feature>
<dbReference type="FunFam" id="1.20.120.350:FF:000001">
    <property type="entry name" value="Voltage-dependent L-type calcium channel subunit alpha"/>
    <property type="match status" value="1"/>
</dbReference>
<keyword evidence="8 19" id="KW-0479">Metal-binding</keyword>
<name>A0A6B0R2A1_9CETA</name>
<dbReference type="SUPFAM" id="SSF81324">
    <property type="entry name" value="Voltage-gated potassium channels"/>
    <property type="match status" value="4"/>
</dbReference>
<keyword evidence="15" id="KW-1015">Disulfide bond</keyword>
<feature type="transmembrane region" description="Helical" evidence="23">
    <location>
        <begin position="564"/>
        <end position="583"/>
    </location>
</feature>
<feature type="compositionally biased region" description="Polar residues" evidence="22">
    <location>
        <begin position="1640"/>
        <end position="1657"/>
    </location>
</feature>
<feature type="transmembrane region" description="Helical" evidence="23">
    <location>
        <begin position="1104"/>
        <end position="1122"/>
    </location>
</feature>
<keyword evidence="10 19" id="KW-0106">Calcium</keyword>
<evidence type="ECO:0000256" key="16">
    <source>
        <dbReference type="ARBA" id="ARBA00023303"/>
    </source>
</evidence>
<dbReference type="FunFam" id="1.10.287.70:FF:000021">
    <property type="entry name" value="Voltage-dependent L-type calcium channel subunit alpha"/>
    <property type="match status" value="1"/>
</dbReference>
<dbReference type="GO" id="GO:0098703">
    <property type="term" value="P:calcium ion import across plasma membrane"/>
    <property type="evidence" value="ECO:0007669"/>
    <property type="project" value="TreeGrafter"/>
</dbReference>
<feature type="transmembrane region" description="Helical" evidence="23">
    <location>
        <begin position="104"/>
        <end position="121"/>
    </location>
</feature>
<dbReference type="FunFam" id="1.20.120.350:FF:000006">
    <property type="entry name" value="Voltage-dependent L-type calcium channel subunit alpha"/>
    <property type="match status" value="1"/>
</dbReference>
<feature type="compositionally biased region" description="Basic and acidic residues" evidence="22">
    <location>
        <begin position="677"/>
        <end position="701"/>
    </location>
</feature>
<dbReference type="InterPro" id="IPR050599">
    <property type="entry name" value="VDCC_alpha-1_subunit"/>
</dbReference>
<evidence type="ECO:0000256" key="22">
    <source>
        <dbReference type="SAM" id="MobiDB-lite"/>
    </source>
</evidence>
<evidence type="ECO:0000256" key="3">
    <source>
        <dbReference type="ARBA" id="ARBA00022448"/>
    </source>
</evidence>
<feature type="binding site" evidence="19">
    <location>
        <position position="280"/>
    </location>
    <ligand>
        <name>Ca(2+)</name>
        <dbReference type="ChEBI" id="CHEBI:29108"/>
    </ligand>
</feature>
<dbReference type="PRINTS" id="PR00167">
    <property type="entry name" value="CACHANNEL"/>
</dbReference>
<evidence type="ECO:0000256" key="15">
    <source>
        <dbReference type="ARBA" id="ARBA00023157"/>
    </source>
</evidence>
<feature type="binding site" evidence="19">
    <location>
        <position position="1013"/>
    </location>
    <ligand>
        <name>Ca(2+)</name>
        <dbReference type="ChEBI" id="CHEBI:29108"/>
    </ligand>
</feature>
<dbReference type="PANTHER" id="PTHR45628:SF11">
    <property type="entry name" value="VOLTAGE-DEPENDENT L-TYPE CALCIUM CHANNEL SUBUNIT ALPHA-1D"/>
    <property type="match status" value="1"/>
</dbReference>
<evidence type="ECO:0000256" key="13">
    <source>
        <dbReference type="ARBA" id="ARBA00023065"/>
    </source>
</evidence>
<feature type="transmembrane region" description="Helical" evidence="23">
    <location>
        <begin position="1244"/>
        <end position="1262"/>
    </location>
</feature>
<dbReference type="PANTHER" id="PTHR45628">
    <property type="entry name" value="VOLTAGE-DEPENDENT CALCIUM CHANNEL TYPE A SUBUNIT ALPHA-1"/>
    <property type="match status" value="1"/>
</dbReference>
<accession>A0A6B0R2A1</accession>
<keyword evidence="12 23" id="KW-1133">Transmembrane helix</keyword>
<feature type="transmembrane region" description="Helical" evidence="23">
    <location>
        <begin position="869"/>
        <end position="895"/>
    </location>
</feature>
<evidence type="ECO:0000313" key="26">
    <source>
        <dbReference type="Proteomes" id="UP000322234"/>
    </source>
</evidence>
<comment type="similarity">
    <text evidence="2">Belongs to the calcium channel alpha-1 subunit (TC 1.A.1.11) family. CACNA1D subfamily.</text>
</comment>
<keyword evidence="14 23" id="KW-0472">Membrane</keyword>
<evidence type="ECO:0000256" key="11">
    <source>
        <dbReference type="ARBA" id="ARBA00022882"/>
    </source>
</evidence>
<keyword evidence="20" id="KW-0325">Glycoprotein</keyword>
<dbReference type="Gene3D" id="6.10.250.2500">
    <property type="match status" value="1"/>
</dbReference>
<feature type="transmembrane region" description="Helical" evidence="23">
    <location>
        <begin position="1336"/>
        <end position="1359"/>
    </location>
</feature>
<dbReference type="FunFam" id="1.20.120.350:FF:000062">
    <property type="entry name" value="Voltage-dependent L-type calcium channel subunit alpha"/>
    <property type="match status" value="1"/>
</dbReference>
<dbReference type="Pfam" id="PF16905">
    <property type="entry name" value="GPHH"/>
    <property type="match status" value="1"/>
</dbReference>
<dbReference type="InterPro" id="IPR014873">
    <property type="entry name" value="VDCC_a1su_IQ"/>
</dbReference>
<evidence type="ECO:0000256" key="21">
    <source>
        <dbReference type="RuleBase" id="RU003808"/>
    </source>
</evidence>
<dbReference type="Proteomes" id="UP000322234">
    <property type="component" value="Unassembled WGS sequence"/>
</dbReference>
<feature type="transmembrane region" description="Helical" evidence="23">
    <location>
        <begin position="837"/>
        <end position="857"/>
    </location>
</feature>
<keyword evidence="26" id="KW-1185">Reference proteome</keyword>
<keyword evidence="7 23" id="KW-0812">Transmembrane</keyword>
<dbReference type="EMBL" id="VBQZ03000015">
    <property type="protein sequence ID" value="MXQ83097.1"/>
    <property type="molecule type" value="Genomic_DNA"/>
</dbReference>
<evidence type="ECO:0000256" key="5">
    <source>
        <dbReference type="ARBA" id="ARBA00022568"/>
    </source>
</evidence>
<dbReference type="Pfam" id="PF08763">
    <property type="entry name" value="Ca_chan_IQ"/>
    <property type="match status" value="1"/>
</dbReference>
<feature type="transmembrane region" description="Helical" evidence="23">
    <location>
        <begin position="1134"/>
        <end position="1154"/>
    </location>
</feature>
<evidence type="ECO:0000256" key="14">
    <source>
        <dbReference type="ARBA" id="ARBA00023136"/>
    </source>
</evidence>
<dbReference type="PRINTS" id="PR01636">
    <property type="entry name" value="LVDCCALPHA1D"/>
</dbReference>
<dbReference type="Gene3D" id="1.20.120.350">
    <property type="entry name" value="Voltage-gated potassium channels. Chain C"/>
    <property type="match status" value="4"/>
</dbReference>
<keyword evidence="5 21" id="KW-0109">Calcium transport</keyword>
<feature type="transmembrane region" description="Helical" evidence="23">
    <location>
        <begin position="636"/>
        <end position="663"/>
    </location>
</feature>
<feature type="region of interest" description="Disordered" evidence="22">
    <location>
        <begin position="2033"/>
        <end position="2057"/>
    </location>
</feature>
<dbReference type="GO" id="GO:0008331">
    <property type="term" value="F:high voltage-gated calcium channel activity"/>
    <property type="evidence" value="ECO:0007669"/>
    <property type="project" value="TreeGrafter"/>
</dbReference>
<feature type="domain" description="Voltage-dependent calcium channel alpha-1 subunit IQ" evidence="24">
    <location>
        <begin position="1493"/>
        <end position="1527"/>
    </location>
</feature>
<dbReference type="FunFam" id="1.10.238.10:FF:000063">
    <property type="entry name" value="Voltage-dependent N-type calcium channel subunit alpha"/>
    <property type="match status" value="1"/>
</dbReference>
<dbReference type="FunFam" id="1.10.287.70:FF:000448">
    <property type="entry name" value="Predicted protein"/>
    <property type="match status" value="1"/>
</dbReference>
<evidence type="ECO:0000256" key="17">
    <source>
        <dbReference type="ARBA" id="ARBA00036634"/>
    </source>
</evidence>
<evidence type="ECO:0000256" key="19">
    <source>
        <dbReference type="PIRSR" id="PIRSR602077-1"/>
    </source>
</evidence>
<comment type="caution">
    <text evidence="25">The sequence shown here is derived from an EMBL/GenBank/DDBJ whole genome shotgun (WGS) entry which is preliminary data.</text>
</comment>
<evidence type="ECO:0000256" key="8">
    <source>
        <dbReference type="ARBA" id="ARBA00022723"/>
    </source>
</evidence>
<organism evidence="25 26">
    <name type="scientific">Bos mutus</name>
    <name type="common">wild yak</name>
    <dbReference type="NCBI Taxonomy" id="72004"/>
    <lineage>
        <taxon>Eukaryota</taxon>
        <taxon>Metazoa</taxon>
        <taxon>Chordata</taxon>
        <taxon>Craniata</taxon>
        <taxon>Vertebrata</taxon>
        <taxon>Euteleostomi</taxon>
        <taxon>Mammalia</taxon>
        <taxon>Eutheria</taxon>
        <taxon>Laurasiatheria</taxon>
        <taxon>Artiodactyla</taxon>
        <taxon>Ruminantia</taxon>
        <taxon>Pecora</taxon>
        <taxon>Bovidae</taxon>
        <taxon>Bovinae</taxon>
        <taxon>Bos</taxon>
    </lineage>
</organism>
<evidence type="ECO:0000256" key="4">
    <source>
        <dbReference type="ARBA" id="ARBA00022553"/>
    </source>
</evidence>
<feature type="binding site" evidence="19">
    <location>
        <position position="616"/>
    </location>
    <ligand>
        <name>Ca(2+)</name>
        <dbReference type="ChEBI" id="CHEBI:29108"/>
    </ligand>
</feature>
<dbReference type="InterPro" id="IPR005452">
    <property type="entry name" value="LVDCC_a1dsu"/>
</dbReference>
<feature type="transmembrane region" description="Helical" evidence="23">
    <location>
        <begin position="472"/>
        <end position="495"/>
    </location>
</feature>
<dbReference type="InterPro" id="IPR005821">
    <property type="entry name" value="Ion_trans_dom"/>
</dbReference>
<feature type="transmembrane region" description="Helical" evidence="23">
    <location>
        <begin position="187"/>
        <end position="210"/>
    </location>
</feature>
<keyword evidence="9" id="KW-0677">Repeat</keyword>
<dbReference type="InterPro" id="IPR002077">
    <property type="entry name" value="VDCCAlpha1"/>
</dbReference>
<comment type="function">
    <text evidence="18">Voltage-sensitive calcium channels (VSCC) mediate the entry of calcium ions into excitable cells and are also involved in a variety of calcium-dependent processes, including muscle contraction, hormone or neurotransmitter release, gene expression, cell motility, cell division and cell death. The isoform alpha-1D gives rise to L-type calcium currents. Long-lasting (L-type) calcium channels belong to the 'high-voltage activated' (HVA) group. They are blocked by dihydropyridines (DHP), phenylalkylamines, and by benzothiazepines.</text>
</comment>
<dbReference type="FunFam" id="1.20.120.350:FF:000027">
    <property type="entry name" value="Voltage-dependent L-type calcium channel subunit alpha"/>
    <property type="match status" value="1"/>
</dbReference>
<keyword evidence="11 21" id="KW-0851">Voltage-gated channel</keyword>
<dbReference type="InterPro" id="IPR027359">
    <property type="entry name" value="Volt_channel_dom_sf"/>
</dbReference>
<evidence type="ECO:0000256" key="10">
    <source>
        <dbReference type="ARBA" id="ARBA00022837"/>
    </source>
</evidence>
<dbReference type="Gene3D" id="1.10.287.70">
    <property type="match status" value="4"/>
</dbReference>
<feature type="compositionally biased region" description="Acidic residues" evidence="22">
    <location>
        <begin position="2043"/>
        <end position="2057"/>
    </location>
</feature>
<sequence>MASATLSFYQENYPLNGFLRTQVSLVGAHVPPYYSKADAFILTLRMKELRAFEVTSWYERWLSEPYSREKVEYAFLIIFTVETFLKIIAYGLLLHPNAYVRNGWNLLDFVIVIVGLFSVILEQLTKETEGGNHSSGKSGGFDVKALRAFRVLRPLRLVSGVPTPASFHLVLSLQVVLNSIIKAMVPLLHIALLVLFVIIIYAIIGLELFIGKMHKTCFFADSDMVAEEDPAPCAFSGNGRQCTANGTECRSGWAGPNGGITNFDNFAFAMLTVFQCITMEGWTDVLYWTILLLSNEGSLEFSKEREKAKARGDFQKLREKQQLEEDLKGYLDWITQAEDIDPENEEEGGEESKRNRVTVADLLKEDKKKRRFCCFRQRRAKDHASMPTSETESVNTENVSGEGENRGCCGSLCRRWRRWNRFSRRRCRAAVKSVTFYWLVIVLVFLNTLTISSEHYNQPDWLTQIQDIANKVLLALFTCEMLVKMYSLGLQAYFVSLFNRFDCFVVCGGITETILVELEIMSPLGISVFRCVRLLRIFKVTRHWTSLSNLVASLLNSMKSIASLLLLLFLFIIIFSLLGMQLFGGKFNFDETQTKRSTFDNFPQALLTVFQILTGEDWNAVMYDGIMAYGGPSSSGMIVCIYFIILFICGNYILLNVFLAIAVDNLADAESLNTAQKEEAEEKERKKIARKESLENKKNSKPEVNQIANSDNKVTIDDYREEDEDKDPYPPCDVPGMRRTPEMDAELMSNVPAGPRPRRISELNMKEKIAPIPEGSAFFILSKTNPIRVGCHKLINHHIFTNLILVFIMLSSAALAAEDPIRSHSFRNTILGYFDYAFTAIFTVEILLKMMTFGAFLHKGAFCRNYFNLLDMLVVGVSLVSFGIQSSAISVVKILRVLRVLRPLRAINRAKGLKHVVQCVFVAIRTIGNIMIVTTLLQFMFACIGVQLFKGKFYRCTDEAKSNPEECRGLFILYKDGDVDSPVVRERIWQNSDFNFDNVLSAMMALFTVSTFEGWPALLYKAIDSNGENVGPIYNYRVCTGFSGQTRTVSFFHRRAQDPRCSFLPLQRQCVEYALKARPLRRYIPKNPYQYKFWYVVNSSPFEYMMFVLIMLNTLCLAMQHYEQSKMFNDAMDILNMVFTGVFTVEMVLKVIAFKPKGYFSDAWNTFDSLIVIGSIVDVALSEADPTESESVPVPTATPGNSEESNRISITFFRLFRVMRLVKLLSRGEGIRTLLWTFIKSFQALPYVALLIAMLFFIYAVIGMQMFGKVAMRDNNQINRNNNFQTFPQAVLLLFRCATGEAWQEIMLACLPGKQCDPDSDYNPGEEYTCGSNFAIVYFISFYMLCAFLIINLFVAVIMDNFDYLTRDWSILGPHHLDEFKRIWSEYDPEAKGRIKHLDVVTLLRRIQPPLGFGKLCPHRVACKRLVAMNMPLNSDGTVMFNATLFALVRTALKIKTEGNLEQANEELRAVIKKIWKKTSMKLLDQVVPPAGDDEVTVGKFYATFLIQDYFRKFKKRKEQGLVGKYPAKNSTIALQAGLRTLHDIGPEIRRAISCDLQDDDPEETKREDEEDVFKRNGALLGNHVNHVNSDRRDSLQQTNTTHRPLHVQRPSIPPASDTEKPLFPPAGNSVCHNHHNHNSIGKQVPSSTNANLNNANMCKAAPGKRPSIGNLELVSENGHHSFHKHGREPHRRCSIKRGAATTRPAAQPLSPHCRSDSGDEQFPTICREDPEIHGYFRDPHCPGEQEYFSSEEYYEDDSSPTGSRQSYGCGYYNWYLGSSLDFERPRGYHHPQSFSEDDDSPVGYDSRRSPRRRLLPPTPTSPRRSSFNFECLRRQSSQEEVPLSPAFPPRTALPLHLMQQQIMAVAGLDSSKAQKYSPSHSTRSWATPPATPSYRDWTPCYTPLIQVERPEAPDQVNGSLPSLHRSSWYTDEPSVSYRTFTPASLTVPSSFHNKNSDKQRSADSLVEAVLISEGLGRYARDPKFVSATKHEIADACDLTIDEMESAASNLLNGNVHPRANGDVGPVSHRQDYELQDFGPGYSDEEPDPGRDEEDLADEMICITTL</sequence>
<feature type="transmembrane region" description="Helical" evidence="23">
    <location>
        <begin position="994"/>
        <end position="1012"/>
    </location>
</feature>
<dbReference type="GO" id="GO:0046872">
    <property type="term" value="F:metal ion binding"/>
    <property type="evidence" value="ECO:0007669"/>
    <property type="project" value="UniProtKB-KW"/>
</dbReference>
<evidence type="ECO:0000256" key="12">
    <source>
        <dbReference type="ARBA" id="ARBA00022989"/>
    </source>
</evidence>
<evidence type="ECO:0000259" key="24">
    <source>
        <dbReference type="SMART" id="SM01062"/>
    </source>
</evidence>
<feature type="region of interest" description="Disordered" evidence="22">
    <location>
        <begin position="1585"/>
        <end position="1664"/>
    </location>
</feature>
<dbReference type="GO" id="GO:0005891">
    <property type="term" value="C:voltage-gated calcium channel complex"/>
    <property type="evidence" value="ECO:0007669"/>
    <property type="project" value="InterPro"/>
</dbReference>
<dbReference type="InterPro" id="IPR031649">
    <property type="entry name" value="GPHH_dom"/>
</dbReference>
<evidence type="ECO:0000256" key="18">
    <source>
        <dbReference type="ARBA" id="ARBA00057257"/>
    </source>
</evidence>
<feature type="transmembrane region" description="Helical" evidence="23">
    <location>
        <begin position="157"/>
        <end position="181"/>
    </location>
</feature>
<evidence type="ECO:0000256" key="6">
    <source>
        <dbReference type="ARBA" id="ARBA00022673"/>
    </source>
</evidence>
<dbReference type="InterPro" id="IPR005446">
    <property type="entry name" value="VDCC_L_a1su"/>
</dbReference>
<keyword evidence="16" id="KW-0407">Ion channel</keyword>
<keyword evidence="6 21" id="KW-0107">Calcium channel</keyword>
<feature type="transmembrane region" description="Helical" evidence="23">
    <location>
        <begin position="915"/>
        <end position="945"/>
    </location>
</feature>
<dbReference type="FunFam" id="1.10.287.70:FF:000009">
    <property type="entry name" value="Voltage-dependent L-type calcium channel subunit alpha"/>
    <property type="match status" value="1"/>
</dbReference>
<keyword evidence="3" id="KW-0813">Transport</keyword>
<feature type="region of interest" description="Disordered" evidence="22">
    <location>
        <begin position="677"/>
        <end position="736"/>
    </location>
</feature>
<evidence type="ECO:0000256" key="7">
    <source>
        <dbReference type="ARBA" id="ARBA00022692"/>
    </source>
</evidence>
<evidence type="ECO:0000256" key="1">
    <source>
        <dbReference type="ARBA" id="ARBA00004141"/>
    </source>
</evidence>
<feature type="transmembrane region" description="Helical" evidence="23">
    <location>
        <begin position="799"/>
        <end position="817"/>
    </location>
</feature>
<dbReference type="Pfam" id="PF00520">
    <property type="entry name" value="Ion_trans"/>
    <property type="match status" value="4"/>
</dbReference>
<reference evidence="25" key="1">
    <citation type="submission" date="2019-10" db="EMBL/GenBank/DDBJ databases">
        <title>The sequence and de novo assembly of the wild yak genome.</title>
        <authorList>
            <person name="Liu Y."/>
        </authorList>
    </citation>
    <scope>NUCLEOTIDE SEQUENCE [LARGE SCALE GENOMIC DNA]</scope>
    <source>
        <strain evidence="25">WY2019</strain>
    </source>
</reference>
<protein>
    <recommendedName>
        <fullName evidence="21">Voltage-dependent L-type calcium channel subunit alpha</fullName>
    </recommendedName>
</protein>
<feature type="glycosylation site" description="N-linked (GlcNAc...) asparagine" evidence="20">
    <location>
        <position position="245"/>
    </location>
</feature>
<feature type="region of interest" description="Disordered" evidence="22">
    <location>
        <begin position="1788"/>
        <end position="1828"/>
    </location>
</feature>
<dbReference type="Gene3D" id="6.10.250.2180">
    <property type="match status" value="1"/>
</dbReference>
<evidence type="ECO:0000313" key="25">
    <source>
        <dbReference type="EMBL" id="MXQ83097.1"/>
    </source>
</evidence>
<keyword evidence="4" id="KW-0597">Phosphoprotein</keyword>
<gene>
    <name evidence="25" type="ORF">E5288_WYG018617</name>
</gene>
<dbReference type="SMART" id="SM01062">
    <property type="entry name" value="Ca_chan_IQ"/>
    <property type="match status" value="1"/>
</dbReference>
<feature type="compositionally biased region" description="Polar residues" evidence="22">
    <location>
        <begin position="702"/>
        <end position="713"/>
    </location>
</feature>
<evidence type="ECO:0000256" key="20">
    <source>
        <dbReference type="PIRSR" id="PIRSR602077-3"/>
    </source>
</evidence>
<evidence type="ECO:0000256" key="2">
    <source>
        <dbReference type="ARBA" id="ARBA00010354"/>
    </source>
</evidence>
<dbReference type="InterPro" id="IPR031688">
    <property type="entry name" value="CAC1F_C"/>
</dbReference>
<evidence type="ECO:0000256" key="23">
    <source>
        <dbReference type="SAM" id="Phobius"/>
    </source>
</evidence>
<keyword evidence="13" id="KW-0406">Ion transport</keyword>